<dbReference type="OrthoDB" id="616263at2759"/>
<dbReference type="GO" id="GO:0046872">
    <property type="term" value="F:metal ion binding"/>
    <property type="evidence" value="ECO:0007669"/>
    <property type="project" value="UniProtKB-KW"/>
</dbReference>
<keyword evidence="4" id="KW-0808">Transferase</keyword>
<dbReference type="PROSITE" id="PS50280">
    <property type="entry name" value="SET"/>
    <property type="match status" value="1"/>
</dbReference>
<dbReference type="VEuPathDB" id="PlasmoDB:PCOAH_00010210"/>
<dbReference type="PROSITE" id="PS50868">
    <property type="entry name" value="POST_SET"/>
    <property type="match status" value="1"/>
</dbReference>
<dbReference type="PANTHER" id="PTHR46223:SF3">
    <property type="entry name" value="HISTONE-LYSINE N-METHYLTRANSFERASE SET-23"/>
    <property type="match status" value="1"/>
</dbReference>
<organism evidence="11 12">
    <name type="scientific">Plasmodium coatneyi</name>
    <dbReference type="NCBI Taxonomy" id="208452"/>
    <lineage>
        <taxon>Eukaryota</taxon>
        <taxon>Sar</taxon>
        <taxon>Alveolata</taxon>
        <taxon>Apicomplexa</taxon>
        <taxon>Aconoidasida</taxon>
        <taxon>Haemosporida</taxon>
        <taxon>Plasmodiidae</taxon>
        <taxon>Plasmodium</taxon>
    </lineage>
</organism>
<dbReference type="InterPro" id="IPR046341">
    <property type="entry name" value="SET_dom_sf"/>
</dbReference>
<proteinExistence type="predicted"/>
<feature type="compositionally biased region" description="Acidic residues" evidence="8">
    <location>
        <begin position="804"/>
        <end position="824"/>
    </location>
</feature>
<dbReference type="InterPro" id="IPR001214">
    <property type="entry name" value="SET_dom"/>
</dbReference>
<feature type="compositionally biased region" description="Basic and acidic residues" evidence="8">
    <location>
        <begin position="841"/>
        <end position="869"/>
    </location>
</feature>
<keyword evidence="5" id="KW-0949">S-adenosyl-L-methionine</keyword>
<evidence type="ECO:0000256" key="4">
    <source>
        <dbReference type="ARBA" id="ARBA00022679"/>
    </source>
</evidence>
<name>A0A1B1DWB2_9APIC</name>
<dbReference type="RefSeq" id="XP_019913582.1">
    <property type="nucleotide sequence ID" value="XM_020057830.1"/>
</dbReference>
<evidence type="ECO:0000313" key="11">
    <source>
        <dbReference type="EMBL" id="ANQ06887.1"/>
    </source>
</evidence>
<keyword evidence="7" id="KW-0862">Zinc</keyword>
<dbReference type="SMART" id="SM00317">
    <property type="entry name" value="SET"/>
    <property type="match status" value="1"/>
</dbReference>
<comment type="subcellular location">
    <subcellularLocation>
        <location evidence="1">Chromosome</location>
    </subcellularLocation>
</comment>
<dbReference type="GO" id="GO:0008168">
    <property type="term" value="F:methyltransferase activity"/>
    <property type="evidence" value="ECO:0007669"/>
    <property type="project" value="UniProtKB-KW"/>
</dbReference>
<evidence type="ECO:0000256" key="8">
    <source>
        <dbReference type="SAM" id="MobiDB-lite"/>
    </source>
</evidence>
<feature type="compositionally biased region" description="Polar residues" evidence="8">
    <location>
        <begin position="488"/>
        <end position="499"/>
    </location>
</feature>
<evidence type="ECO:0000256" key="6">
    <source>
        <dbReference type="ARBA" id="ARBA00022723"/>
    </source>
</evidence>
<dbReference type="Proteomes" id="UP000092716">
    <property type="component" value="Chromosome 5"/>
</dbReference>
<dbReference type="InterPro" id="IPR015947">
    <property type="entry name" value="PUA-like_sf"/>
</dbReference>
<dbReference type="EMBL" id="CP016243">
    <property type="protein sequence ID" value="ANQ06887.1"/>
    <property type="molecule type" value="Genomic_DNA"/>
</dbReference>
<protein>
    <submittedName>
        <fullName evidence="11">SET domain</fullName>
    </submittedName>
</protein>
<feature type="compositionally biased region" description="Polar residues" evidence="8">
    <location>
        <begin position="37"/>
        <end position="48"/>
    </location>
</feature>
<feature type="domain" description="SET" evidence="9">
    <location>
        <begin position="1737"/>
        <end position="1864"/>
    </location>
</feature>
<feature type="compositionally biased region" description="Gly residues" evidence="8">
    <location>
        <begin position="11"/>
        <end position="28"/>
    </location>
</feature>
<dbReference type="InterPro" id="IPR050973">
    <property type="entry name" value="H3K9_Histone-Lys_N-MTase"/>
</dbReference>
<feature type="region of interest" description="Disordered" evidence="8">
    <location>
        <begin position="265"/>
        <end position="296"/>
    </location>
</feature>
<evidence type="ECO:0000256" key="3">
    <source>
        <dbReference type="ARBA" id="ARBA00022603"/>
    </source>
</evidence>
<evidence type="ECO:0000256" key="7">
    <source>
        <dbReference type="ARBA" id="ARBA00022833"/>
    </source>
</evidence>
<dbReference type="PANTHER" id="PTHR46223">
    <property type="entry name" value="HISTONE-LYSINE N-METHYLTRANSFERASE SUV39H"/>
    <property type="match status" value="1"/>
</dbReference>
<dbReference type="Gene3D" id="2.30.280.10">
    <property type="entry name" value="SRA-YDG"/>
    <property type="match status" value="1"/>
</dbReference>
<evidence type="ECO:0000259" key="9">
    <source>
        <dbReference type="PROSITE" id="PS50280"/>
    </source>
</evidence>
<sequence length="1884" mass="212617">MKEKNGRRNNPGGGGKMGGSQNGSGGDTTGDPIIGGNNLTGSAFTGGSDNAIDNGLDNRYDAGGNPVEDSMDAKPVEVVGQVNVSKSEGLNNLNWEEEVYYVDGSDHAVENLDEEKKGLEQGEEPELCNEVLDSDKCAKESNHHNWEAPLGESYMASEIPDDNLGQSIIQSFQGDVCNSSSGRGDHPVEGDPFGVVASGVGNSVNCMDVPPEEDPQFPLQNAEVVKFKKRGNLKFIKRETNLKSGMDEEKEEVIVSVGDNPSVVNPVDNIGMSKVGRKKGRQGKSASSGRMDDGGTFQYSPVGYNVKEYNHGNGIDNGTGQFVKNLANKAGERKKGTMRKGKMKTKKKGPQKKKSKGTLKGTSTYGRLKYETTHAGNVKIKNEKKRYLKGNQYYNYNDYNSGAYGSGVIHDMSNKFSNIKISKHFFLKMDDDEEEWEEEEGHKEDGRSSRNSSMSLTLMKKNFQKKIIILDERANGWTGSTGNVCSTSGVGSTDCSGNPSGEGEGVGENAGENPPDNSNENKVMKKILTTEENATLLNNVKEVNTKRFNFSHIISSKDSLMEQFMLYNLFSYDIALLKGPLKFIYTYCLFKNLRLYYQIQDKNVYIDEKAISNCRIKDNLIDTHSIILAMYENYCKSLNKSKIPIDDFFNLNYFNIHNVKFAKKNVQHNKNYDDSILPEKDNRKISSMYKFRPYLYSNCSNDEKESPVKVVPVDAERKGLVKVEEGGEVAGGGSTGEIPPEQISAMDKDCPQLSKDASPVMCKVEDAPCDLQDLPQESQPTEKEADSEQVEPKVVMNEAVKREEEEEDLPDEEVNEVEANELGEDSLPTQKQRKRKMLVGESKDEPSDCTSKKQRGEEADMGEGDKDSQDVQCENAALLADGETHQVGSESIQEMLPLCQVKKETPDVVECEEKPKCEDAPIVMARVKSEEKEEKADEGKSYNCMMIIPPEGGTEEGRAIVKSEPWEEEPVTPDGRRKHLTEKYNELVTKGGINETGEYRKKQMLRNRYVKEEKGMREVRLGRGYKKRGSSNVSMKRGRKNFFCNNNLSLMKNRGRRRGGGISSMRGKRKIGERTIRGGESHFRKKGSDYGEYTEYGEDVSELGNVNVMLLERIKNNYKRIMENNELNRKKREEKMMLMSGRGGGTIERVDNLAGKESAFPEGGTNANGVEGKGAGGPSGTSGTGGPDGYTGIVDNNIGGYNQAGVNNDDKINGDKLATLPEGDATTGANKSNNNELWEKKYMLSVDWLYHNNFNILDIKVNTHFSHNYHIALFFLCKYTSYNLFLHPINKNEHIVSSVILNSKNEVLTDNGNFFVLRYLLSFLSNKISSLRKCYANALYNSYLLQMPIRIFRHNNLKTKYCPNYGIRYDGIYKIVNAFTINDYSTSEYKRDILYVFKRLYVDKCFIPRNCRFYENQCERKKYLIEKNSVSINVFLDSEMIMTLTVPYLKNYKSTTFMNFNHIYKFIRRRCIKEKLASKWVRSDVRMYEMCKRKLREEDKSGQTKCNVDAPTCTGSTVAPTGTGGAETFPFWCRGKYLPLVLVLETLNFEKEINENQRIRTKNLKNIEISIRKTEIPINCEMAKRPAHLFIPIKSKEAIAAHIELKKPFDDTWNPYEDLSAGKEKFKIPVENTVDDSLPPMNFTYVSKTLFFSRLPPYNLLPLCSGCAPQNYSKKEFDEIYINGYCKALRHKRTGKIYCDGNKSYDINDFNVLAACSGNCLCDPLKCTNKFPEGLHYPVKVVKTRDIGWDIVSSSYIKANSLIMHYVGEITTRKEMISREHEYDKKGYFNYFIETAEVDETYTDDWKIPCIDALFISNVARFLNHSCEPNVNVITIWRGDNYPSVGIFASRDIKPDEPLKYHYGINYKNIKCMCNSKKCKGYIG</sequence>
<feature type="compositionally biased region" description="Gly residues" evidence="8">
    <location>
        <begin position="1171"/>
        <end position="1189"/>
    </location>
</feature>
<dbReference type="GO" id="GO:0032259">
    <property type="term" value="P:methylation"/>
    <property type="evidence" value="ECO:0007669"/>
    <property type="project" value="UniProtKB-KW"/>
</dbReference>
<keyword evidence="6" id="KW-0479">Metal-binding</keyword>
<evidence type="ECO:0000313" key="12">
    <source>
        <dbReference type="Proteomes" id="UP000092716"/>
    </source>
</evidence>
<dbReference type="SUPFAM" id="SSF88697">
    <property type="entry name" value="PUA domain-like"/>
    <property type="match status" value="1"/>
</dbReference>
<gene>
    <name evidence="11" type="ORF">PCOAH_00010210</name>
</gene>
<evidence type="ECO:0000256" key="1">
    <source>
        <dbReference type="ARBA" id="ARBA00004286"/>
    </source>
</evidence>
<dbReference type="Gene3D" id="2.170.270.10">
    <property type="entry name" value="SET domain"/>
    <property type="match status" value="1"/>
</dbReference>
<feature type="region of interest" description="Disordered" evidence="8">
    <location>
        <begin position="1"/>
        <end position="74"/>
    </location>
</feature>
<dbReference type="KEGG" id="pcot:PCOAH_00010210"/>
<reference evidence="12" key="1">
    <citation type="submission" date="2016-06" db="EMBL/GenBank/DDBJ databases">
        <title>First high quality genome sequence of Plasmodium coatneyi using continuous long reads from single molecule, real-time sequencing.</title>
        <authorList>
            <person name="Chien J.-T."/>
            <person name="Pakala S.B."/>
            <person name="Geraldo J.A."/>
            <person name="Lapp S.A."/>
            <person name="Barnwell J.W."/>
            <person name="Kissinger J.C."/>
            <person name="Galinski M.R."/>
            <person name="Humphrey J.C."/>
        </authorList>
    </citation>
    <scope>NUCLEOTIDE SEQUENCE [LARGE SCALE GENOMIC DNA]</scope>
    <source>
        <strain evidence="12">Hackeri</strain>
    </source>
</reference>
<feature type="region of interest" description="Disordered" evidence="8">
    <location>
        <begin position="771"/>
        <end position="869"/>
    </location>
</feature>
<dbReference type="InterPro" id="IPR003616">
    <property type="entry name" value="Post-SET_dom"/>
</dbReference>
<evidence type="ECO:0000256" key="2">
    <source>
        <dbReference type="ARBA" id="ARBA00022454"/>
    </source>
</evidence>
<evidence type="ECO:0000256" key="5">
    <source>
        <dbReference type="ARBA" id="ARBA00022691"/>
    </source>
</evidence>
<keyword evidence="12" id="KW-1185">Reference proteome</keyword>
<feature type="region of interest" description="Disordered" evidence="8">
    <location>
        <begin position="436"/>
        <end position="455"/>
    </location>
</feature>
<keyword evidence="3" id="KW-0489">Methyltransferase</keyword>
<dbReference type="SUPFAM" id="SSF82199">
    <property type="entry name" value="SET domain"/>
    <property type="match status" value="1"/>
</dbReference>
<dbReference type="InterPro" id="IPR036987">
    <property type="entry name" value="SRA-YDG_sf"/>
</dbReference>
<dbReference type="GeneID" id="30907747"/>
<dbReference type="Pfam" id="PF00856">
    <property type="entry name" value="SET"/>
    <property type="match status" value="1"/>
</dbReference>
<feature type="domain" description="Post-SET" evidence="10">
    <location>
        <begin position="1868"/>
        <end position="1884"/>
    </location>
</feature>
<keyword evidence="2" id="KW-0158">Chromosome</keyword>
<feature type="region of interest" description="Disordered" evidence="8">
    <location>
        <begin position="1159"/>
        <end position="1189"/>
    </location>
</feature>
<evidence type="ECO:0000259" key="10">
    <source>
        <dbReference type="PROSITE" id="PS50868"/>
    </source>
</evidence>
<feature type="compositionally biased region" description="Basic residues" evidence="8">
    <location>
        <begin position="336"/>
        <end position="357"/>
    </location>
</feature>
<dbReference type="GO" id="GO:0005694">
    <property type="term" value="C:chromosome"/>
    <property type="evidence" value="ECO:0007669"/>
    <property type="project" value="UniProtKB-SubCell"/>
</dbReference>
<accession>A0A1B1DWB2</accession>
<feature type="region of interest" description="Disordered" evidence="8">
    <location>
        <begin position="488"/>
        <end position="520"/>
    </location>
</feature>
<feature type="region of interest" description="Disordered" evidence="8">
    <location>
        <begin position="330"/>
        <end position="362"/>
    </location>
</feature>